<feature type="compositionally biased region" description="Basic and acidic residues" evidence="3">
    <location>
        <begin position="381"/>
        <end position="405"/>
    </location>
</feature>
<dbReference type="KEGG" id="ccal:108632664"/>
<dbReference type="PANTHER" id="PTHR14882:SF1">
    <property type="entry name" value="CCDC92 DOMAIN-CONTAINING PROTEIN"/>
    <property type="match status" value="1"/>
</dbReference>
<dbReference type="GeneID" id="108632664"/>
<protein>
    <submittedName>
        <fullName evidence="6 7">Uncharacterized protein LOC108632664 isoform X1</fullName>
    </submittedName>
</protein>
<dbReference type="RefSeq" id="XP_026666480.1">
    <property type="nucleotide sequence ID" value="XM_026810679.1"/>
</dbReference>
<feature type="coiled-coil region" evidence="2">
    <location>
        <begin position="48"/>
        <end position="86"/>
    </location>
</feature>
<accession>A0AAJ7JGB1</accession>
<dbReference type="Proteomes" id="UP000694925">
    <property type="component" value="Unplaced"/>
</dbReference>
<feature type="compositionally biased region" description="Polar residues" evidence="3">
    <location>
        <begin position="270"/>
        <end position="280"/>
    </location>
</feature>
<organism evidence="5 7">
    <name type="scientific">Ceratina calcarata</name>
    <dbReference type="NCBI Taxonomy" id="156304"/>
    <lineage>
        <taxon>Eukaryota</taxon>
        <taxon>Metazoa</taxon>
        <taxon>Ecdysozoa</taxon>
        <taxon>Arthropoda</taxon>
        <taxon>Hexapoda</taxon>
        <taxon>Insecta</taxon>
        <taxon>Pterygota</taxon>
        <taxon>Neoptera</taxon>
        <taxon>Endopterygota</taxon>
        <taxon>Hymenoptera</taxon>
        <taxon>Apocrita</taxon>
        <taxon>Aculeata</taxon>
        <taxon>Apoidea</taxon>
        <taxon>Anthophila</taxon>
        <taxon>Apidae</taxon>
        <taxon>Ceratina</taxon>
        <taxon>Zadontomerus</taxon>
    </lineage>
</organism>
<name>A0AAJ7JGB1_9HYME</name>
<feature type="coiled-coil region" evidence="2">
    <location>
        <begin position="127"/>
        <end position="161"/>
    </location>
</feature>
<dbReference type="AlphaFoldDB" id="A0AAJ7JGB1"/>
<dbReference type="RefSeq" id="XP_017892852.1">
    <property type="nucleotide sequence ID" value="XM_018037363.2"/>
</dbReference>
<evidence type="ECO:0000256" key="1">
    <source>
        <dbReference type="ARBA" id="ARBA00023054"/>
    </source>
</evidence>
<evidence type="ECO:0000313" key="6">
    <source>
        <dbReference type="RefSeq" id="XP_017892850.1"/>
    </source>
</evidence>
<feature type="compositionally biased region" description="Basic and acidic residues" evidence="3">
    <location>
        <begin position="358"/>
        <end position="367"/>
    </location>
</feature>
<evidence type="ECO:0000256" key="3">
    <source>
        <dbReference type="SAM" id="MobiDB-lite"/>
    </source>
</evidence>
<reference evidence="6 7" key="1">
    <citation type="submission" date="2025-04" db="UniProtKB">
        <authorList>
            <consortium name="RefSeq"/>
        </authorList>
    </citation>
    <scope>IDENTIFICATION</scope>
    <source>
        <tissue evidence="6 7">Whole body</tissue>
    </source>
</reference>
<dbReference type="InterPro" id="IPR039496">
    <property type="entry name" value="CCDC92/74_N"/>
</dbReference>
<dbReference type="RefSeq" id="XP_017892850.1">
    <property type="nucleotide sequence ID" value="XM_018037361.2"/>
</dbReference>
<keyword evidence="1 2" id="KW-0175">Coiled coil</keyword>
<evidence type="ECO:0000313" key="7">
    <source>
        <dbReference type="RefSeq" id="XP_017892851.1"/>
    </source>
</evidence>
<sequence length="412" mass="46809">MASTMLVKLPTVPFPQGKKSPSDIVALTERNDGINQNARHQAINLDRVAQLEQNMKFLQEQHQATLVALHQEVESLRQKNRDLQFQLVFSKGSTYVPSSPSSPEDNGTGFAKQKGSPICVNITPLQVELLEKELQDTKLSLQEAKTQNQQLTEIVEEQKQLVMTGASETESLEERSTKPVCYRKASCTEERTTTKEATVDVGIQVGDRLDPVRADLVACLDGAEAMIKRLRAQNDDQKEEIARLKAASTSANGNKGARSRDSNTSRHSRGSPTDSSQEQTPHVFPPLQNQRHWHHRSLRNGRNRHYKSMEVDSLPQLQNGNAKQDGGMPFESMCYRSRGHRNYYRDEGNQKYRGKGSQTDHKDSDNNHHHHHHNNHHYRRDYKERSTKNHSKEFTDKTEKLRETDNSTASKS</sequence>
<feature type="region of interest" description="Disordered" evidence="3">
    <location>
        <begin position="311"/>
        <end position="412"/>
    </location>
</feature>
<dbReference type="PANTHER" id="PTHR14882">
    <property type="entry name" value="COILED-COIL DOMAIN-CONTAINING 74A"/>
    <property type="match status" value="1"/>
</dbReference>
<feature type="compositionally biased region" description="Basic residues" evidence="3">
    <location>
        <begin position="368"/>
        <end position="380"/>
    </location>
</feature>
<evidence type="ECO:0000313" key="9">
    <source>
        <dbReference type="RefSeq" id="XP_026666480.1"/>
    </source>
</evidence>
<evidence type="ECO:0000313" key="5">
    <source>
        <dbReference type="Proteomes" id="UP000694925"/>
    </source>
</evidence>
<proteinExistence type="predicted"/>
<dbReference type="RefSeq" id="XP_017892851.1">
    <property type="nucleotide sequence ID" value="XM_018037362.2"/>
</dbReference>
<evidence type="ECO:0000259" key="4">
    <source>
        <dbReference type="Pfam" id="PF14916"/>
    </source>
</evidence>
<feature type="region of interest" description="Disordered" evidence="3">
    <location>
        <begin position="245"/>
        <end position="293"/>
    </location>
</feature>
<dbReference type="Pfam" id="PF14916">
    <property type="entry name" value="CCDC92"/>
    <property type="match status" value="1"/>
</dbReference>
<evidence type="ECO:0000256" key="2">
    <source>
        <dbReference type="SAM" id="Coils"/>
    </source>
</evidence>
<feature type="domain" description="CCDC92/74 N-terminal" evidence="4">
    <location>
        <begin position="46"/>
        <end position="100"/>
    </location>
</feature>
<dbReference type="InterPro" id="IPR040370">
    <property type="entry name" value="CCDC74A/CCDC74B/CCDC92"/>
</dbReference>
<gene>
    <name evidence="6 7 8 9" type="primary">LOC108632664</name>
</gene>
<evidence type="ECO:0000313" key="8">
    <source>
        <dbReference type="RefSeq" id="XP_017892852.1"/>
    </source>
</evidence>
<keyword evidence="5" id="KW-1185">Reference proteome</keyword>